<keyword evidence="18" id="KW-1185">Reference proteome</keyword>
<organism evidence="17 18">
    <name type="scientific">Corallococcus macrosporus</name>
    <dbReference type="NCBI Taxonomy" id="35"/>
    <lineage>
        <taxon>Bacteria</taxon>
        <taxon>Pseudomonadati</taxon>
        <taxon>Myxococcota</taxon>
        <taxon>Myxococcia</taxon>
        <taxon>Myxococcales</taxon>
        <taxon>Cystobacterineae</taxon>
        <taxon>Myxococcaceae</taxon>
        <taxon>Corallococcus</taxon>
    </lineage>
</organism>
<dbReference type="EC" id="2.7.13.3" evidence="3"/>
<sequence>MASSSSPPLLRIIAAATACAVLMALVGAWSGSLAPGPRVAVLAAGAFVLAAAGAWAALRALARNERECIRLREQSDDARALRDAVMDITPVGFAFYDRDLKYVHVNAALAAMNGLPAQAHLGRHVSEVLPALGTVLAPRLARALESDASLQDLSLQVETPAAPGETRFWFGSYSRVRGAGGAVLGVIASLSEVTERMRAEASLQEQDGRLDVLTRSLPDYLWGGKLRDGVLRDFYCTPVIERTTGYPPSAFTGGGPEGTPSPLWAEMIHPEDRTRYRECIESLALAPSTEVEIEHRIICADGRVRWVRSRAAASGLDDRGGVHLGCVVTDITDRRLAEDLRQRLNDSFRRSATEWRRTFDAVSSPLLVLSADGIIHRLNDAARLLFREADPSGQPLSSTSGAPPWSSAGPLVEELRATHGSTSRQVQDAESGRTWELAAAWVDEQASEDPRIILVATEVTRLLELQAHVRRSETMAAMGAIVAGVAHEVRNPLFSISAVVDAVEATYGAQPELKPYLDVLRGEVRRLTHLTQELFEYGRPTRGEWTDGAVGPVVAEALSACQLPGDKASVTLTRELSDALPPVRMDARRLFHVFRNVVENAVQHSPQGSTVHVTAEAVEEAGRPWVRCTVHDGGPGFKSEDLPHVFEPFFSKRRGGTGLGLSIVQRILEEHQGRIRLSNHPQGGAEVTILLPALSPAVIAGPHPKSQVS</sequence>
<keyword evidence="5" id="KW-0808">Transferase</keyword>
<evidence type="ECO:0000256" key="14">
    <source>
        <dbReference type="SAM" id="Phobius"/>
    </source>
</evidence>
<dbReference type="InterPro" id="IPR005467">
    <property type="entry name" value="His_kinase_dom"/>
</dbReference>
<keyword evidence="12 14" id="KW-0472">Membrane</keyword>
<dbReference type="CDD" id="cd00130">
    <property type="entry name" value="PAS"/>
    <property type="match status" value="1"/>
</dbReference>
<feature type="transmembrane region" description="Helical" evidence="14">
    <location>
        <begin position="12"/>
        <end position="33"/>
    </location>
</feature>
<dbReference type="NCBIfam" id="TIGR00229">
    <property type="entry name" value="sensory_box"/>
    <property type="match status" value="2"/>
</dbReference>
<accession>A0ABS3DLA7</accession>
<dbReference type="InterPro" id="IPR035965">
    <property type="entry name" value="PAS-like_dom_sf"/>
</dbReference>
<evidence type="ECO:0000256" key="9">
    <source>
        <dbReference type="ARBA" id="ARBA00022840"/>
    </source>
</evidence>
<evidence type="ECO:0000256" key="13">
    <source>
        <dbReference type="SAM" id="MobiDB-lite"/>
    </source>
</evidence>
<dbReference type="PRINTS" id="PR00344">
    <property type="entry name" value="BCTRLSENSOR"/>
</dbReference>
<dbReference type="Gene3D" id="3.30.450.20">
    <property type="entry name" value="PAS domain"/>
    <property type="match status" value="3"/>
</dbReference>
<dbReference type="SMART" id="SM00388">
    <property type="entry name" value="HisKA"/>
    <property type="match status" value="1"/>
</dbReference>
<reference evidence="17 18" key="1">
    <citation type="submission" date="2021-02" db="EMBL/GenBank/DDBJ databases">
        <title>De Novo genome assembly of isolated myxobacteria.</title>
        <authorList>
            <person name="Stevens D.C."/>
        </authorList>
    </citation>
    <scope>NUCLEOTIDE SEQUENCE [LARGE SCALE GENOMIC DNA]</scope>
    <source>
        <strain evidence="17 18">ATCC 29039</strain>
    </source>
</reference>
<dbReference type="InterPro" id="IPR003594">
    <property type="entry name" value="HATPase_dom"/>
</dbReference>
<dbReference type="InterPro" id="IPR036890">
    <property type="entry name" value="HATPase_C_sf"/>
</dbReference>
<dbReference type="PROSITE" id="PS50109">
    <property type="entry name" value="HIS_KIN"/>
    <property type="match status" value="1"/>
</dbReference>
<feature type="domain" description="PAC" evidence="16">
    <location>
        <begin position="151"/>
        <end position="205"/>
    </location>
</feature>
<feature type="transmembrane region" description="Helical" evidence="14">
    <location>
        <begin position="39"/>
        <end position="62"/>
    </location>
</feature>
<keyword evidence="7" id="KW-0547">Nucleotide-binding</keyword>
<dbReference type="Proteomes" id="UP000664052">
    <property type="component" value="Unassembled WGS sequence"/>
</dbReference>
<evidence type="ECO:0000256" key="12">
    <source>
        <dbReference type="ARBA" id="ARBA00023136"/>
    </source>
</evidence>
<dbReference type="Pfam" id="PF08447">
    <property type="entry name" value="PAS_3"/>
    <property type="match status" value="1"/>
</dbReference>
<keyword evidence="9" id="KW-0067">ATP-binding</keyword>
<dbReference type="InterPro" id="IPR013655">
    <property type="entry name" value="PAS_fold_3"/>
</dbReference>
<comment type="caution">
    <text evidence="17">The sequence shown here is derived from an EMBL/GenBank/DDBJ whole genome shotgun (WGS) entry which is preliminary data.</text>
</comment>
<evidence type="ECO:0000256" key="3">
    <source>
        <dbReference type="ARBA" id="ARBA00012438"/>
    </source>
</evidence>
<dbReference type="Pfam" id="PF02518">
    <property type="entry name" value="HATPase_c"/>
    <property type="match status" value="1"/>
</dbReference>
<dbReference type="CDD" id="cd00082">
    <property type="entry name" value="HisKA"/>
    <property type="match status" value="1"/>
</dbReference>
<dbReference type="InterPro" id="IPR050351">
    <property type="entry name" value="BphY/WalK/GraS-like"/>
</dbReference>
<dbReference type="RefSeq" id="WP_207056653.1">
    <property type="nucleotide sequence ID" value="NZ_JAFIMU010000010.1"/>
</dbReference>
<dbReference type="SUPFAM" id="SSF47384">
    <property type="entry name" value="Homodimeric domain of signal transducing histidine kinase"/>
    <property type="match status" value="1"/>
</dbReference>
<dbReference type="InterPro" id="IPR004358">
    <property type="entry name" value="Sig_transdc_His_kin-like_C"/>
</dbReference>
<dbReference type="PANTHER" id="PTHR42878">
    <property type="entry name" value="TWO-COMPONENT HISTIDINE KINASE"/>
    <property type="match status" value="1"/>
</dbReference>
<evidence type="ECO:0000256" key="6">
    <source>
        <dbReference type="ARBA" id="ARBA00022692"/>
    </source>
</evidence>
<proteinExistence type="predicted"/>
<dbReference type="Pfam" id="PF00512">
    <property type="entry name" value="HisKA"/>
    <property type="match status" value="1"/>
</dbReference>
<evidence type="ECO:0000259" key="16">
    <source>
        <dbReference type="PROSITE" id="PS50113"/>
    </source>
</evidence>
<evidence type="ECO:0000256" key="10">
    <source>
        <dbReference type="ARBA" id="ARBA00022989"/>
    </source>
</evidence>
<name>A0ABS3DLA7_9BACT</name>
<dbReference type="SMART" id="SM00387">
    <property type="entry name" value="HATPase_c"/>
    <property type="match status" value="1"/>
</dbReference>
<dbReference type="InterPro" id="IPR003661">
    <property type="entry name" value="HisK_dim/P_dom"/>
</dbReference>
<dbReference type="Pfam" id="PF08448">
    <property type="entry name" value="PAS_4"/>
    <property type="match status" value="1"/>
</dbReference>
<dbReference type="InterPro" id="IPR013656">
    <property type="entry name" value="PAS_4"/>
</dbReference>
<dbReference type="PROSITE" id="PS50113">
    <property type="entry name" value="PAC"/>
    <property type="match status" value="2"/>
</dbReference>
<evidence type="ECO:0000256" key="11">
    <source>
        <dbReference type="ARBA" id="ARBA00023012"/>
    </source>
</evidence>
<dbReference type="InterPro" id="IPR036097">
    <property type="entry name" value="HisK_dim/P_sf"/>
</dbReference>
<evidence type="ECO:0000256" key="7">
    <source>
        <dbReference type="ARBA" id="ARBA00022741"/>
    </source>
</evidence>
<comment type="subcellular location">
    <subcellularLocation>
        <location evidence="2">Membrane</location>
        <topology evidence="2">Multi-pass membrane protein</topology>
    </subcellularLocation>
</comment>
<dbReference type="EMBL" id="JAFIMU010000010">
    <property type="protein sequence ID" value="MBN8232128.1"/>
    <property type="molecule type" value="Genomic_DNA"/>
</dbReference>
<gene>
    <name evidence="17" type="ORF">JYK02_31890</name>
</gene>
<evidence type="ECO:0000259" key="15">
    <source>
        <dbReference type="PROSITE" id="PS50109"/>
    </source>
</evidence>
<protein>
    <recommendedName>
        <fullName evidence="3">histidine kinase</fullName>
        <ecNumber evidence="3">2.7.13.3</ecNumber>
    </recommendedName>
</protein>
<evidence type="ECO:0000313" key="18">
    <source>
        <dbReference type="Proteomes" id="UP000664052"/>
    </source>
</evidence>
<dbReference type="SMART" id="SM00091">
    <property type="entry name" value="PAS"/>
    <property type="match status" value="3"/>
</dbReference>
<dbReference type="SUPFAM" id="SSF55874">
    <property type="entry name" value="ATPase domain of HSP90 chaperone/DNA topoisomerase II/histidine kinase"/>
    <property type="match status" value="1"/>
</dbReference>
<evidence type="ECO:0000256" key="4">
    <source>
        <dbReference type="ARBA" id="ARBA00022553"/>
    </source>
</evidence>
<dbReference type="InterPro" id="IPR001610">
    <property type="entry name" value="PAC"/>
</dbReference>
<feature type="domain" description="PAC" evidence="16">
    <location>
        <begin position="291"/>
        <end position="343"/>
    </location>
</feature>
<dbReference type="SMART" id="SM00086">
    <property type="entry name" value="PAC"/>
    <property type="match status" value="1"/>
</dbReference>
<evidence type="ECO:0000256" key="2">
    <source>
        <dbReference type="ARBA" id="ARBA00004141"/>
    </source>
</evidence>
<evidence type="ECO:0000313" key="17">
    <source>
        <dbReference type="EMBL" id="MBN8232128.1"/>
    </source>
</evidence>
<feature type="domain" description="Histidine kinase" evidence="15">
    <location>
        <begin position="484"/>
        <end position="695"/>
    </location>
</feature>
<comment type="catalytic activity">
    <reaction evidence="1">
        <text>ATP + protein L-histidine = ADP + protein N-phospho-L-histidine.</text>
        <dbReference type="EC" id="2.7.13.3"/>
    </reaction>
</comment>
<dbReference type="PANTHER" id="PTHR42878:SF7">
    <property type="entry name" value="SENSOR HISTIDINE KINASE GLRK"/>
    <property type="match status" value="1"/>
</dbReference>
<keyword evidence="6 14" id="KW-0812">Transmembrane</keyword>
<keyword evidence="10 14" id="KW-1133">Transmembrane helix</keyword>
<dbReference type="Gene3D" id="1.10.287.130">
    <property type="match status" value="1"/>
</dbReference>
<dbReference type="InterPro" id="IPR000700">
    <property type="entry name" value="PAS-assoc_C"/>
</dbReference>
<dbReference type="Gene3D" id="3.30.565.10">
    <property type="entry name" value="Histidine kinase-like ATPase, C-terminal domain"/>
    <property type="match status" value="1"/>
</dbReference>
<keyword evidence="4" id="KW-0597">Phosphoprotein</keyword>
<evidence type="ECO:0000256" key="8">
    <source>
        <dbReference type="ARBA" id="ARBA00022777"/>
    </source>
</evidence>
<dbReference type="SUPFAM" id="SSF55785">
    <property type="entry name" value="PYP-like sensor domain (PAS domain)"/>
    <property type="match status" value="2"/>
</dbReference>
<evidence type="ECO:0000256" key="5">
    <source>
        <dbReference type="ARBA" id="ARBA00022679"/>
    </source>
</evidence>
<keyword evidence="8" id="KW-0418">Kinase</keyword>
<keyword evidence="11" id="KW-0902">Two-component regulatory system</keyword>
<evidence type="ECO:0000256" key="1">
    <source>
        <dbReference type="ARBA" id="ARBA00000085"/>
    </source>
</evidence>
<feature type="region of interest" description="Disordered" evidence="13">
    <location>
        <begin position="390"/>
        <end position="409"/>
    </location>
</feature>
<dbReference type="InterPro" id="IPR000014">
    <property type="entry name" value="PAS"/>
</dbReference>